<reference evidence="1" key="1">
    <citation type="submission" date="2018-11" db="EMBL/GenBank/DDBJ databases">
        <title>A distinct lineage of giant viruses engineers rhodopsin photosystems in predatory marine eukaryotes.</title>
        <authorList>
            <person name="Needham D.M."/>
            <person name="Yoshizawa S."/>
            <person name="Hosaka T."/>
            <person name="Poirier C."/>
            <person name="Choi C.-J."/>
            <person name="Hehenberger E."/>
            <person name="Irwin N.A.T."/>
            <person name="Wilken S."/>
            <person name="Yung C.-M."/>
            <person name="Bachy C."/>
            <person name="Kurihara R."/>
            <person name="Nakajima Y."/>
            <person name="Kojima K."/>
            <person name="Kimura-Someya T."/>
            <person name="Leonard G."/>
            <person name="Malmstrom R.R."/>
            <person name="Mende D."/>
            <person name="Olson D.K."/>
            <person name="Sudo Y."/>
            <person name="Sudek S."/>
            <person name="Richards T.A."/>
            <person name="DeLong E.F."/>
            <person name="Keeling P.J."/>
            <person name="Santoro A.E."/>
            <person name="Shirouzu M."/>
            <person name="Iwasaki W."/>
            <person name="Worden A.Z."/>
        </authorList>
    </citation>
    <scope>NUCLEOTIDE SEQUENCE</scope>
</reference>
<protein>
    <submittedName>
        <fullName evidence="1">Uncharacterized protein</fullName>
    </submittedName>
</protein>
<evidence type="ECO:0000313" key="1">
    <source>
        <dbReference type="EMBL" id="QDY52087.1"/>
    </source>
</evidence>
<gene>
    <name evidence="1" type="ORF">3_66</name>
</gene>
<name>A0A5B8IG83_9VIRU</name>
<accession>A0A5B8IG83</accession>
<proteinExistence type="predicted"/>
<sequence length="123" mass="14725">MLSASELKKFHFIPPRVGLKRDPKVQEAYDEHIKDKKNLSSFLDKVNRNLDSNCYYLCDNDYPYWTEKGIKHLVCWYRDPSEKTNDIFDELKTKFDIVSCWKNLSVNCSIKQVHHLHIFIRTE</sequence>
<dbReference type="EMBL" id="MK250087">
    <property type="protein sequence ID" value="QDY52087.1"/>
    <property type="molecule type" value="Genomic_DNA"/>
</dbReference>
<organism evidence="1">
    <name type="scientific">Mimiviridae sp. ChoanoV1</name>
    <dbReference type="NCBI Taxonomy" id="2596887"/>
    <lineage>
        <taxon>Viruses</taxon>
        <taxon>Varidnaviria</taxon>
        <taxon>Bamfordvirae</taxon>
        <taxon>Nucleocytoviricota</taxon>
        <taxon>Megaviricetes</taxon>
        <taxon>Imitervirales</taxon>
        <taxon>Schizomimiviridae</taxon>
    </lineage>
</organism>